<organism evidence="1 2">
    <name type="scientific">Nitrosomonas marina</name>
    <dbReference type="NCBI Taxonomy" id="917"/>
    <lineage>
        <taxon>Bacteria</taxon>
        <taxon>Pseudomonadati</taxon>
        <taxon>Pseudomonadota</taxon>
        <taxon>Betaproteobacteria</taxon>
        <taxon>Nitrosomonadales</taxon>
        <taxon>Nitrosomonadaceae</taxon>
        <taxon>Nitrosomonas</taxon>
    </lineage>
</organism>
<evidence type="ECO:0000313" key="2">
    <source>
        <dbReference type="Proteomes" id="UP000199345"/>
    </source>
</evidence>
<dbReference type="AlphaFoldDB" id="A0A1I0A4C7"/>
<dbReference type="EMBL" id="FOIA01000006">
    <property type="protein sequence ID" value="SES89015.1"/>
    <property type="molecule type" value="Genomic_DNA"/>
</dbReference>
<dbReference type="Proteomes" id="UP000199345">
    <property type="component" value="Unassembled WGS sequence"/>
</dbReference>
<gene>
    <name evidence="1" type="ORF">SAMN05216326_10635</name>
</gene>
<reference evidence="2" key="1">
    <citation type="submission" date="2016-10" db="EMBL/GenBank/DDBJ databases">
        <authorList>
            <person name="Varghese N."/>
            <person name="Submissions S."/>
        </authorList>
    </citation>
    <scope>NUCLEOTIDE SEQUENCE [LARGE SCALE GENOMIC DNA]</scope>
    <source>
        <strain evidence="2">Nm71</strain>
    </source>
</reference>
<keyword evidence="2" id="KW-1185">Reference proteome</keyword>
<evidence type="ECO:0000313" key="1">
    <source>
        <dbReference type="EMBL" id="SES89015.1"/>
    </source>
</evidence>
<accession>A0A1I0A4C7</accession>
<proteinExistence type="predicted"/>
<protein>
    <submittedName>
        <fullName evidence="1">Uncharacterized protein</fullName>
    </submittedName>
</protein>
<name>A0A1I0A4C7_9PROT</name>
<sequence>MCRNILHSSREHPINWPLTDGQFIAFVSVLAIDTSDTLKNNRILAQIVDFFYTTEQEVREVGGGSNSYFNNKNQIITLF</sequence>